<gene>
    <name evidence="2" type="ORF">ACFP3U_26740</name>
</gene>
<dbReference type="Proteomes" id="UP001595975">
    <property type="component" value="Unassembled WGS sequence"/>
</dbReference>
<dbReference type="InterPro" id="IPR046675">
    <property type="entry name" value="DUF6545"/>
</dbReference>
<dbReference type="EMBL" id="JBHSOF010000041">
    <property type="protein sequence ID" value="MFC5666553.1"/>
    <property type="molecule type" value="Genomic_DNA"/>
</dbReference>
<accession>A0ABW0X7N6</accession>
<evidence type="ECO:0000313" key="2">
    <source>
        <dbReference type="EMBL" id="MFC5666553.1"/>
    </source>
</evidence>
<organism evidence="2 3">
    <name type="scientific">Kitasatospora misakiensis</name>
    <dbReference type="NCBI Taxonomy" id="67330"/>
    <lineage>
        <taxon>Bacteria</taxon>
        <taxon>Bacillati</taxon>
        <taxon>Actinomycetota</taxon>
        <taxon>Actinomycetes</taxon>
        <taxon>Kitasatosporales</taxon>
        <taxon>Streptomycetaceae</taxon>
        <taxon>Kitasatospora</taxon>
    </lineage>
</organism>
<keyword evidence="3" id="KW-1185">Reference proteome</keyword>
<reference evidence="3" key="1">
    <citation type="journal article" date="2019" name="Int. J. Syst. Evol. Microbiol.">
        <title>The Global Catalogue of Microorganisms (GCM) 10K type strain sequencing project: providing services to taxonomists for standard genome sequencing and annotation.</title>
        <authorList>
            <consortium name="The Broad Institute Genomics Platform"/>
            <consortium name="The Broad Institute Genome Sequencing Center for Infectious Disease"/>
            <person name="Wu L."/>
            <person name="Ma J."/>
        </authorList>
    </citation>
    <scope>NUCLEOTIDE SEQUENCE [LARGE SCALE GENOMIC DNA]</scope>
    <source>
        <strain evidence="3">CGMCC 4.1437</strain>
    </source>
</reference>
<feature type="domain" description="DUF6545" evidence="1">
    <location>
        <begin position="14"/>
        <end position="152"/>
    </location>
</feature>
<evidence type="ECO:0000259" key="1">
    <source>
        <dbReference type="Pfam" id="PF20182"/>
    </source>
</evidence>
<evidence type="ECO:0000313" key="3">
    <source>
        <dbReference type="Proteomes" id="UP001595975"/>
    </source>
</evidence>
<protein>
    <submittedName>
        <fullName evidence="2">DUF6545 domain-containing protein</fullName>
    </submittedName>
</protein>
<name>A0ABW0X7N6_9ACTN</name>
<sequence>MADQETGAPGGPVRDWSDHRRLGPLWSVLRSELPEIELVTPEQRFGSVGGRRPGIRFALFRRIIEIRDGQLSLRPYLHPRVPFWVGEVVRPAGTEEFAVLVEAATVAAALEAARAGHRFPVGPGGGWVPHPLAAGLREEAAWLAKVARAYRRSPVMAHVRRRVRAELAGAATPGPALPPPPVAQG</sequence>
<dbReference type="RefSeq" id="WP_380228241.1">
    <property type="nucleotide sequence ID" value="NZ_JBHSOF010000041.1"/>
</dbReference>
<dbReference type="Pfam" id="PF20182">
    <property type="entry name" value="DUF6545"/>
    <property type="match status" value="1"/>
</dbReference>
<proteinExistence type="predicted"/>
<comment type="caution">
    <text evidence="2">The sequence shown here is derived from an EMBL/GenBank/DDBJ whole genome shotgun (WGS) entry which is preliminary data.</text>
</comment>